<dbReference type="Gene3D" id="2.120.10.70">
    <property type="entry name" value="Fucose-specific lectin"/>
    <property type="match status" value="1"/>
</dbReference>
<dbReference type="OrthoDB" id="5396810at2759"/>
<feature type="region of interest" description="Disordered" evidence="1">
    <location>
        <begin position="39"/>
        <end position="82"/>
    </location>
</feature>
<dbReference type="EMBL" id="MCFJ01000019">
    <property type="protein sequence ID" value="ORY57544.1"/>
    <property type="molecule type" value="Genomic_DNA"/>
</dbReference>
<organism evidence="3 4">
    <name type="scientific">Pseudomassariella vexata</name>
    <dbReference type="NCBI Taxonomy" id="1141098"/>
    <lineage>
        <taxon>Eukaryota</taxon>
        <taxon>Fungi</taxon>
        <taxon>Dikarya</taxon>
        <taxon>Ascomycota</taxon>
        <taxon>Pezizomycotina</taxon>
        <taxon>Sordariomycetes</taxon>
        <taxon>Xylariomycetidae</taxon>
        <taxon>Amphisphaeriales</taxon>
        <taxon>Pseudomassariaceae</taxon>
        <taxon>Pseudomassariella</taxon>
    </lineage>
</organism>
<dbReference type="Proteomes" id="UP000193689">
    <property type="component" value="Unassembled WGS sequence"/>
</dbReference>
<evidence type="ECO:0008006" key="5">
    <source>
        <dbReference type="Google" id="ProtNLM"/>
    </source>
</evidence>
<evidence type="ECO:0000256" key="2">
    <source>
        <dbReference type="SAM" id="Phobius"/>
    </source>
</evidence>
<protein>
    <recommendedName>
        <fullName evidence="5">Fucose-specific lectin</fullName>
    </recommendedName>
</protein>
<keyword evidence="4" id="KW-1185">Reference proteome</keyword>
<keyword evidence="2" id="KW-1133">Transmembrane helix</keyword>
<dbReference type="STRING" id="1141098.A0A1Y2DEM3"/>
<name>A0A1Y2DEM3_9PEZI</name>
<sequence length="460" mass="50690">MSLRRASSKTVVTPSNLEVCDPDAISPFDDQKEPAITFWDDEKQPVCLPPSPKPWTSRQLQVKPSSNPTSDNAAREKRETSNDQRRLKILGLGRWKFAIVVVLVLFIIGGIAGGVVAATRNSRSPPRKSMILGVSNLAAVNWTTGPDAEVHAVFFQDPDDSLMAYIDNNDGTTAMVNITGIFEKSDPLAMLSGTPIAAAANSDPHDFGNITSNRLNVFFLTPENIVTEITTHDPILQDWSRGSLGPHRDVTITTANGSQLAAVWQRCDNPSICGKGRFYLAFEDKDQNFVIANSTYDWDASTASTRLALNSSATLISMNYGNDSDYVWGFYETNNILGSAWQDYTTNWWWIDTGRNVMYEITTSLTNHFAATSINHRRDAFMSALYPNGTIIGKHWNFELDNWRPQSALNLFGGPAAPNFTSIAMTANARLYGISGGQVLCYLMGNISDPFTFDFLGSIP</sequence>
<evidence type="ECO:0000256" key="1">
    <source>
        <dbReference type="SAM" id="MobiDB-lite"/>
    </source>
</evidence>
<feature type="transmembrane region" description="Helical" evidence="2">
    <location>
        <begin position="95"/>
        <end position="118"/>
    </location>
</feature>
<accession>A0A1Y2DEM3</accession>
<dbReference type="SUPFAM" id="SSF89372">
    <property type="entry name" value="Fucose-specific lectin"/>
    <property type="match status" value="1"/>
</dbReference>
<proteinExistence type="predicted"/>
<evidence type="ECO:0000313" key="3">
    <source>
        <dbReference type="EMBL" id="ORY57544.1"/>
    </source>
</evidence>
<dbReference type="AlphaFoldDB" id="A0A1Y2DEM3"/>
<gene>
    <name evidence="3" type="ORF">BCR38DRAFT_490047</name>
</gene>
<dbReference type="GeneID" id="63780684"/>
<keyword evidence="2" id="KW-0472">Membrane</keyword>
<feature type="compositionally biased region" description="Basic and acidic residues" evidence="1">
    <location>
        <begin position="73"/>
        <end position="82"/>
    </location>
</feature>
<dbReference type="InParanoid" id="A0A1Y2DEM3"/>
<feature type="compositionally biased region" description="Polar residues" evidence="1">
    <location>
        <begin position="54"/>
        <end position="72"/>
    </location>
</feature>
<dbReference type="RefSeq" id="XP_040710794.1">
    <property type="nucleotide sequence ID" value="XM_040864472.1"/>
</dbReference>
<evidence type="ECO:0000313" key="4">
    <source>
        <dbReference type="Proteomes" id="UP000193689"/>
    </source>
</evidence>
<comment type="caution">
    <text evidence="3">The sequence shown here is derived from an EMBL/GenBank/DDBJ whole genome shotgun (WGS) entry which is preliminary data.</text>
</comment>
<reference evidence="3 4" key="1">
    <citation type="submission" date="2016-07" db="EMBL/GenBank/DDBJ databases">
        <title>Pervasive Adenine N6-methylation of Active Genes in Fungi.</title>
        <authorList>
            <consortium name="DOE Joint Genome Institute"/>
            <person name="Mondo S.J."/>
            <person name="Dannebaum R.O."/>
            <person name="Kuo R.C."/>
            <person name="Labutti K."/>
            <person name="Haridas S."/>
            <person name="Kuo A."/>
            <person name="Salamov A."/>
            <person name="Ahrendt S.R."/>
            <person name="Lipzen A."/>
            <person name="Sullivan W."/>
            <person name="Andreopoulos W.B."/>
            <person name="Clum A."/>
            <person name="Lindquist E."/>
            <person name="Daum C."/>
            <person name="Ramamoorthy G.K."/>
            <person name="Gryganskyi A."/>
            <person name="Culley D."/>
            <person name="Magnuson J.K."/>
            <person name="James T.Y."/>
            <person name="O'Malley M.A."/>
            <person name="Stajich J.E."/>
            <person name="Spatafora J.W."/>
            <person name="Visel A."/>
            <person name="Grigoriev I.V."/>
        </authorList>
    </citation>
    <scope>NUCLEOTIDE SEQUENCE [LARGE SCALE GENOMIC DNA]</scope>
    <source>
        <strain evidence="3 4">CBS 129021</strain>
    </source>
</reference>
<keyword evidence="2" id="KW-0812">Transmembrane</keyword>